<dbReference type="EMBL" id="LS974618">
    <property type="protein sequence ID" value="CAG7895759.1"/>
    <property type="molecule type" value="Genomic_DNA"/>
</dbReference>
<organism evidence="1 2">
    <name type="scientific">Brassica campestris</name>
    <name type="common">Field mustard</name>
    <dbReference type="NCBI Taxonomy" id="3711"/>
    <lineage>
        <taxon>Eukaryota</taxon>
        <taxon>Viridiplantae</taxon>
        <taxon>Streptophyta</taxon>
        <taxon>Embryophyta</taxon>
        <taxon>Tracheophyta</taxon>
        <taxon>Spermatophyta</taxon>
        <taxon>Magnoliopsida</taxon>
        <taxon>eudicotyledons</taxon>
        <taxon>Gunneridae</taxon>
        <taxon>Pentapetalae</taxon>
        <taxon>rosids</taxon>
        <taxon>malvids</taxon>
        <taxon>Brassicales</taxon>
        <taxon>Brassicaceae</taxon>
        <taxon>Brassiceae</taxon>
        <taxon>Brassica</taxon>
    </lineage>
</organism>
<dbReference type="Proteomes" id="UP000694005">
    <property type="component" value="Chromosome A02"/>
</dbReference>
<dbReference type="Gramene" id="A02p47110.2_BraZ1">
    <property type="protein sequence ID" value="A02p47110.2_BraZ1.CDS"/>
    <property type="gene ID" value="A02g47110.2_BraZ1"/>
</dbReference>
<accession>A0A8D9HDB0</accession>
<reference evidence="1 2" key="1">
    <citation type="submission" date="2021-07" db="EMBL/GenBank/DDBJ databases">
        <authorList>
            <consortium name="Genoscope - CEA"/>
            <person name="William W."/>
        </authorList>
    </citation>
    <scope>NUCLEOTIDE SEQUENCE [LARGE SCALE GENOMIC DNA]</scope>
</reference>
<evidence type="ECO:0000313" key="1">
    <source>
        <dbReference type="EMBL" id="CAG7895759.1"/>
    </source>
</evidence>
<proteinExistence type="predicted"/>
<protein>
    <submittedName>
        <fullName evidence="1">Uncharacterized protein</fullName>
    </submittedName>
</protein>
<dbReference type="AlphaFoldDB" id="A0A8D9HDB0"/>
<evidence type="ECO:0000313" key="2">
    <source>
        <dbReference type="Proteomes" id="UP000694005"/>
    </source>
</evidence>
<gene>
    <name evidence="1" type="ORF">BRAPAZ1V2_A02P47110.2</name>
</gene>
<name>A0A8D9HDB0_BRACM</name>
<sequence length="196" mass="22173">MRDGSRPKDYRHKRSDTVPVNWVPLTVPSTNVKLEDRTGIRSMFRMHKLANRTRPIIPFIRTEIESDLNQNILGTRMHRSLLVKEIHASSPGESGLLNNYARLQRKGLQGIFNMVQSIAKAKANNNQCTAFYWTLSKALESIIVNIKWILIILLSLASLANFSSPFGATSAFPTIRHLYGVSEPSQRFKIILLTVA</sequence>